<dbReference type="SUPFAM" id="SSF82895">
    <property type="entry name" value="TSP-1 type 1 repeat"/>
    <property type="match status" value="1"/>
</dbReference>
<gene>
    <name evidence="5" type="ORF">DPMN_189431</name>
</gene>
<dbReference type="Gene3D" id="2.60.120.40">
    <property type="match status" value="1"/>
</dbReference>
<dbReference type="GO" id="GO:0005581">
    <property type="term" value="C:collagen trimer"/>
    <property type="evidence" value="ECO:0007669"/>
    <property type="project" value="UniProtKB-KW"/>
</dbReference>
<keyword evidence="6" id="KW-1185">Reference proteome</keyword>
<protein>
    <recommendedName>
        <fullName evidence="4">C1q domain-containing protein</fullName>
    </recommendedName>
</protein>
<dbReference type="PANTHER" id="PTHR15427:SF33">
    <property type="entry name" value="COLLAGEN IV NC1 DOMAIN-CONTAINING PROTEIN"/>
    <property type="match status" value="1"/>
</dbReference>
<feature type="domain" description="C1q" evidence="4">
    <location>
        <begin position="45"/>
        <end position="184"/>
    </location>
</feature>
<keyword evidence="3" id="KW-1015">Disulfide bond</keyword>
<dbReference type="Gene3D" id="2.20.100.10">
    <property type="entry name" value="Thrombospondin type-1 (TSP1) repeat"/>
    <property type="match status" value="1"/>
</dbReference>
<reference evidence="5" key="2">
    <citation type="submission" date="2020-11" db="EMBL/GenBank/DDBJ databases">
        <authorList>
            <person name="McCartney M.A."/>
            <person name="Auch B."/>
            <person name="Kono T."/>
            <person name="Mallez S."/>
            <person name="Becker A."/>
            <person name="Gohl D.M."/>
            <person name="Silverstein K.A.T."/>
            <person name="Koren S."/>
            <person name="Bechman K.B."/>
            <person name="Herman A."/>
            <person name="Abrahante J.E."/>
            <person name="Garbe J."/>
        </authorList>
    </citation>
    <scope>NUCLEOTIDE SEQUENCE</scope>
    <source>
        <strain evidence="5">Duluth1</strain>
        <tissue evidence="5">Whole animal</tissue>
    </source>
</reference>
<dbReference type="PANTHER" id="PTHR15427">
    <property type="entry name" value="EMILIN ELASTIN MICROFIBRIL INTERFACE-LOCATED PROTEIN ELASTIN MICROFIBRIL INTERFACER"/>
    <property type="match status" value="1"/>
</dbReference>
<keyword evidence="2" id="KW-0964">Secreted</keyword>
<dbReference type="InterPro" id="IPR000884">
    <property type="entry name" value="TSP1_rpt"/>
</dbReference>
<evidence type="ECO:0000259" key="4">
    <source>
        <dbReference type="PROSITE" id="PS50871"/>
    </source>
</evidence>
<evidence type="ECO:0000313" key="6">
    <source>
        <dbReference type="Proteomes" id="UP000828390"/>
    </source>
</evidence>
<sequence length="184" mass="20038">MWTNCSATCGVGVRQKTRTCTNPKPDRSGNDCVGESSEYTVCPNKPCSVIGHAVAFNARGDNVLSNNVNAFPTVIFNEGNAYNANTGHFTAPVDGIYHFSTLMCVSGGNGISFYIEKGSATMSGVLRLSHSHNYNNINPSCTSESAYVKLTRNEHVWVLMDSHYTSQIWTSGYDSFTGMLIQEL</sequence>
<proteinExistence type="predicted"/>
<reference evidence="5" key="1">
    <citation type="journal article" date="2019" name="bioRxiv">
        <title>The Genome of the Zebra Mussel, Dreissena polymorpha: A Resource for Invasive Species Research.</title>
        <authorList>
            <person name="McCartney M.A."/>
            <person name="Auch B."/>
            <person name="Kono T."/>
            <person name="Mallez S."/>
            <person name="Zhang Y."/>
            <person name="Obille A."/>
            <person name="Becker A."/>
            <person name="Abrahante J.E."/>
            <person name="Garbe J."/>
            <person name="Badalamenti J.P."/>
            <person name="Herman A."/>
            <person name="Mangelson H."/>
            <person name="Liachko I."/>
            <person name="Sullivan S."/>
            <person name="Sone E.D."/>
            <person name="Koren S."/>
            <person name="Silverstein K.A.T."/>
            <person name="Beckman K.B."/>
            <person name="Gohl D.M."/>
        </authorList>
    </citation>
    <scope>NUCLEOTIDE SEQUENCE</scope>
    <source>
        <strain evidence="5">Duluth1</strain>
        <tissue evidence="5">Whole animal</tissue>
    </source>
</reference>
<evidence type="ECO:0000313" key="5">
    <source>
        <dbReference type="EMBL" id="KAH3754750.1"/>
    </source>
</evidence>
<dbReference type="InterPro" id="IPR050392">
    <property type="entry name" value="Collagen/C1q_domain"/>
</dbReference>
<dbReference type="Pfam" id="PF00090">
    <property type="entry name" value="TSP_1"/>
    <property type="match status" value="1"/>
</dbReference>
<accession>A0A9D4IAT7</accession>
<dbReference type="SMART" id="SM00209">
    <property type="entry name" value="TSP1"/>
    <property type="match status" value="1"/>
</dbReference>
<comment type="subcellular location">
    <subcellularLocation>
        <location evidence="1">Secreted</location>
    </subcellularLocation>
</comment>
<organism evidence="5 6">
    <name type="scientific">Dreissena polymorpha</name>
    <name type="common">Zebra mussel</name>
    <name type="synonym">Mytilus polymorpha</name>
    <dbReference type="NCBI Taxonomy" id="45954"/>
    <lineage>
        <taxon>Eukaryota</taxon>
        <taxon>Metazoa</taxon>
        <taxon>Spiralia</taxon>
        <taxon>Lophotrochozoa</taxon>
        <taxon>Mollusca</taxon>
        <taxon>Bivalvia</taxon>
        <taxon>Autobranchia</taxon>
        <taxon>Heteroconchia</taxon>
        <taxon>Euheterodonta</taxon>
        <taxon>Imparidentia</taxon>
        <taxon>Neoheterodontei</taxon>
        <taxon>Myida</taxon>
        <taxon>Dreissenoidea</taxon>
        <taxon>Dreissenidae</taxon>
        <taxon>Dreissena</taxon>
    </lineage>
</organism>
<dbReference type="PROSITE" id="PS50092">
    <property type="entry name" value="TSP1"/>
    <property type="match status" value="1"/>
</dbReference>
<dbReference type="FunFam" id="2.20.100.10:FF:000001">
    <property type="entry name" value="semaphorin-5A isoform X1"/>
    <property type="match status" value="1"/>
</dbReference>
<evidence type="ECO:0000256" key="3">
    <source>
        <dbReference type="ARBA" id="ARBA00023157"/>
    </source>
</evidence>
<dbReference type="SMART" id="SM00110">
    <property type="entry name" value="C1Q"/>
    <property type="match status" value="1"/>
</dbReference>
<evidence type="ECO:0000256" key="1">
    <source>
        <dbReference type="ARBA" id="ARBA00004613"/>
    </source>
</evidence>
<dbReference type="EMBL" id="JAIWYP010000010">
    <property type="protein sequence ID" value="KAH3754750.1"/>
    <property type="molecule type" value="Genomic_DNA"/>
</dbReference>
<dbReference type="SUPFAM" id="SSF49842">
    <property type="entry name" value="TNF-like"/>
    <property type="match status" value="1"/>
</dbReference>
<evidence type="ECO:0000256" key="2">
    <source>
        <dbReference type="ARBA" id="ARBA00022525"/>
    </source>
</evidence>
<comment type="caution">
    <text evidence="5">The sequence shown here is derived from an EMBL/GenBank/DDBJ whole genome shotgun (WGS) entry which is preliminary data.</text>
</comment>
<dbReference type="InterPro" id="IPR036383">
    <property type="entry name" value="TSP1_rpt_sf"/>
</dbReference>
<dbReference type="Pfam" id="PF00386">
    <property type="entry name" value="C1q"/>
    <property type="match status" value="1"/>
</dbReference>
<name>A0A9D4IAT7_DREPO</name>
<dbReference type="Proteomes" id="UP000828390">
    <property type="component" value="Unassembled WGS sequence"/>
</dbReference>
<dbReference type="InterPro" id="IPR008983">
    <property type="entry name" value="Tumour_necrosis_fac-like_dom"/>
</dbReference>
<dbReference type="AlphaFoldDB" id="A0A9D4IAT7"/>
<dbReference type="InterPro" id="IPR001073">
    <property type="entry name" value="C1q_dom"/>
</dbReference>
<dbReference type="PROSITE" id="PS50871">
    <property type="entry name" value="C1Q"/>
    <property type="match status" value="1"/>
</dbReference>